<dbReference type="KEGG" id="rst:ATY39_05915"/>
<dbReference type="EMBL" id="CP014806">
    <property type="protein sequence ID" value="AMW99034.1"/>
    <property type="molecule type" value="Genomic_DNA"/>
</dbReference>
<protein>
    <submittedName>
        <fullName evidence="2">Uncharacterized protein</fullName>
    </submittedName>
</protein>
<evidence type="ECO:0000313" key="2">
    <source>
        <dbReference type="EMBL" id="AMW99034.1"/>
    </source>
</evidence>
<gene>
    <name evidence="2" type="ORF">ATY39_05915</name>
</gene>
<accession>A0A143HBC1</accession>
<feature type="transmembrane region" description="Helical" evidence="1">
    <location>
        <begin position="44"/>
        <end position="71"/>
    </location>
</feature>
<keyword evidence="3" id="KW-1185">Reference proteome</keyword>
<name>A0A143HBC1_9BACL</name>
<sequence>MTSILMIGCIGVLLIIYFRKTFIEHLGKKNNLVHKLKNANWFQNHWLSGLFLFCMNAVLFFTTALILYLLIFCPIPYLHIILMFAAVLTSILLWLAINKAWQGSKRNRLKMSAVGSSFYFFLLMLFIYWFVTIKPSYQGEDIFMKGFGLLFGMIVSSVACASCFIFTASTQNIKKKA</sequence>
<feature type="transmembrane region" description="Helical" evidence="1">
    <location>
        <begin position="142"/>
        <end position="166"/>
    </location>
</feature>
<dbReference type="AlphaFoldDB" id="A0A143HBC1"/>
<reference evidence="3" key="2">
    <citation type="submission" date="2016-03" db="EMBL/GenBank/DDBJ databases">
        <authorList>
            <person name="Ploux O."/>
        </authorList>
    </citation>
    <scope>NUCLEOTIDE SEQUENCE [LARGE SCALE GENOMIC DNA]</scope>
    <source>
        <strain evidence="3">PP9</strain>
    </source>
</reference>
<organism evidence="2 3">
    <name type="scientific">Rummeliibacillus stabekisii</name>
    <dbReference type="NCBI Taxonomy" id="241244"/>
    <lineage>
        <taxon>Bacteria</taxon>
        <taxon>Bacillati</taxon>
        <taxon>Bacillota</taxon>
        <taxon>Bacilli</taxon>
        <taxon>Bacillales</taxon>
        <taxon>Caryophanaceae</taxon>
        <taxon>Rummeliibacillus</taxon>
    </lineage>
</organism>
<keyword evidence="1" id="KW-0812">Transmembrane</keyword>
<dbReference type="Proteomes" id="UP000076021">
    <property type="component" value="Chromosome"/>
</dbReference>
<feature type="transmembrane region" description="Helical" evidence="1">
    <location>
        <begin position="6"/>
        <end position="23"/>
    </location>
</feature>
<keyword evidence="1" id="KW-0472">Membrane</keyword>
<feature type="transmembrane region" description="Helical" evidence="1">
    <location>
        <begin position="109"/>
        <end position="130"/>
    </location>
</feature>
<dbReference type="OrthoDB" id="2629110at2"/>
<proteinExistence type="predicted"/>
<keyword evidence="1" id="KW-1133">Transmembrane helix</keyword>
<feature type="transmembrane region" description="Helical" evidence="1">
    <location>
        <begin position="77"/>
        <end position="97"/>
    </location>
</feature>
<dbReference type="RefSeq" id="WP_066787212.1">
    <property type="nucleotide sequence ID" value="NZ_CP014806.1"/>
</dbReference>
<evidence type="ECO:0000256" key="1">
    <source>
        <dbReference type="SAM" id="Phobius"/>
    </source>
</evidence>
<reference evidence="2 3" key="1">
    <citation type="journal article" date="2016" name="Genome Announc.">
        <title>Whole-Genome Sequence of Rummeliibacillus stabekisii Strain PP9 Isolated from Antarctic Soil.</title>
        <authorList>
            <person name="da Mota F.F."/>
            <person name="Vollu R.E."/>
            <person name="Jurelevicius D."/>
            <person name="Seldin L."/>
        </authorList>
    </citation>
    <scope>NUCLEOTIDE SEQUENCE [LARGE SCALE GENOMIC DNA]</scope>
    <source>
        <strain evidence="2 3">PP9</strain>
    </source>
</reference>
<evidence type="ECO:0000313" key="3">
    <source>
        <dbReference type="Proteomes" id="UP000076021"/>
    </source>
</evidence>